<evidence type="ECO:0000313" key="3">
    <source>
        <dbReference type="Proteomes" id="UP000835052"/>
    </source>
</evidence>
<keyword evidence="3" id="KW-1185">Reference proteome</keyword>
<sequence>MHFTWLFILSAISLSKLVRTQLQDSFFANKDQTSPLLSQMQFANFETPRDPLPEVDAHRIIGPIISPFMDMFDQMQENARAKAYAEKIRKDREDHPLSTSRSLLEMIQRLQQPSTTTTPQPPFIERILKPYIEPWQKQLDDFSKDVAGITLIPTSSTTTAAPTTTTTASIIEKRQPQRQLLALRGSSIRICSIGSSSTETKEMLRYLNERNVKQHSLEWEKPILGLANPFTLNPYMQMFTTPKPIELSTLPKIPDRYVHDPNALPPINPQFKLQDPFYNPLFPNRKSKFFDLLAGGEAARVLG</sequence>
<dbReference type="OrthoDB" id="5828086at2759"/>
<proteinExistence type="predicted"/>
<gene>
    <name evidence="2" type="ORF">CAUJ_LOCUS9922</name>
</gene>
<dbReference type="EMBL" id="CAJGYM010000040">
    <property type="protein sequence ID" value="CAD6194003.1"/>
    <property type="molecule type" value="Genomic_DNA"/>
</dbReference>
<evidence type="ECO:0000313" key="2">
    <source>
        <dbReference type="EMBL" id="CAD6194003.1"/>
    </source>
</evidence>
<reference evidence="2" key="1">
    <citation type="submission" date="2020-10" db="EMBL/GenBank/DDBJ databases">
        <authorList>
            <person name="Kikuchi T."/>
        </authorList>
    </citation>
    <scope>NUCLEOTIDE SEQUENCE</scope>
    <source>
        <strain evidence="2">NKZ352</strain>
    </source>
</reference>
<dbReference type="Proteomes" id="UP000835052">
    <property type="component" value="Unassembled WGS sequence"/>
</dbReference>
<organism evidence="2 3">
    <name type="scientific">Caenorhabditis auriculariae</name>
    <dbReference type="NCBI Taxonomy" id="2777116"/>
    <lineage>
        <taxon>Eukaryota</taxon>
        <taxon>Metazoa</taxon>
        <taxon>Ecdysozoa</taxon>
        <taxon>Nematoda</taxon>
        <taxon>Chromadorea</taxon>
        <taxon>Rhabditida</taxon>
        <taxon>Rhabditina</taxon>
        <taxon>Rhabditomorpha</taxon>
        <taxon>Rhabditoidea</taxon>
        <taxon>Rhabditidae</taxon>
        <taxon>Peloderinae</taxon>
        <taxon>Caenorhabditis</taxon>
    </lineage>
</organism>
<accession>A0A8S1HC67</accession>
<feature type="chain" id="PRO_5035904016" evidence="1">
    <location>
        <begin position="21"/>
        <end position="303"/>
    </location>
</feature>
<evidence type="ECO:0000256" key="1">
    <source>
        <dbReference type="SAM" id="SignalP"/>
    </source>
</evidence>
<keyword evidence="1" id="KW-0732">Signal</keyword>
<name>A0A8S1HC67_9PELO</name>
<dbReference type="AlphaFoldDB" id="A0A8S1HC67"/>
<comment type="caution">
    <text evidence="2">The sequence shown here is derived from an EMBL/GenBank/DDBJ whole genome shotgun (WGS) entry which is preliminary data.</text>
</comment>
<feature type="signal peptide" evidence="1">
    <location>
        <begin position="1"/>
        <end position="20"/>
    </location>
</feature>
<protein>
    <submittedName>
        <fullName evidence="2">Uncharacterized protein</fullName>
    </submittedName>
</protein>